<keyword evidence="4" id="KW-1185">Reference proteome</keyword>
<evidence type="ECO:0000313" key="4">
    <source>
        <dbReference type="Proteomes" id="UP001549076"/>
    </source>
</evidence>
<dbReference type="InterPro" id="IPR014337">
    <property type="entry name" value="Ectoine_EhuB"/>
</dbReference>
<dbReference type="PANTHER" id="PTHR35936">
    <property type="entry name" value="MEMBRANE-BOUND LYTIC MUREIN TRANSGLYCOSYLASE F"/>
    <property type="match status" value="1"/>
</dbReference>
<accession>A0ABV2N882</accession>
<dbReference type="NCBIfam" id="TIGR02995">
    <property type="entry name" value="ectoine_ehuB"/>
    <property type="match status" value="1"/>
</dbReference>
<dbReference type="SMART" id="SM00062">
    <property type="entry name" value="PBPb"/>
    <property type="match status" value="1"/>
</dbReference>
<keyword evidence="1" id="KW-0732">Signal</keyword>
<dbReference type="SUPFAM" id="SSF53850">
    <property type="entry name" value="Periplasmic binding protein-like II"/>
    <property type="match status" value="1"/>
</dbReference>
<dbReference type="InterPro" id="IPR001638">
    <property type="entry name" value="Solute-binding_3/MltF_N"/>
</dbReference>
<name>A0ABV2N882_9HYPH</name>
<dbReference type="Proteomes" id="UP001549076">
    <property type="component" value="Unassembled WGS sequence"/>
</dbReference>
<evidence type="ECO:0000313" key="3">
    <source>
        <dbReference type="EMBL" id="MET3795006.1"/>
    </source>
</evidence>
<evidence type="ECO:0000256" key="1">
    <source>
        <dbReference type="ARBA" id="ARBA00022729"/>
    </source>
</evidence>
<evidence type="ECO:0000259" key="2">
    <source>
        <dbReference type="SMART" id="SM00062"/>
    </source>
</evidence>
<dbReference type="PANTHER" id="PTHR35936:SF17">
    <property type="entry name" value="ARGININE-BINDING EXTRACELLULAR PROTEIN ARTP"/>
    <property type="match status" value="1"/>
</dbReference>
<gene>
    <name evidence="3" type="ORF">ABID37_005247</name>
</gene>
<feature type="domain" description="Solute-binding protein family 3/N-terminal" evidence="2">
    <location>
        <begin position="54"/>
        <end position="285"/>
    </location>
</feature>
<dbReference type="EMBL" id="JBEPML010000040">
    <property type="protein sequence ID" value="MET3795006.1"/>
    <property type="molecule type" value="Genomic_DNA"/>
</dbReference>
<proteinExistence type="predicted"/>
<comment type="caution">
    <text evidence="3">The sequence shown here is derived from an EMBL/GenBank/DDBJ whole genome shotgun (WGS) entry which is preliminary data.</text>
</comment>
<dbReference type="RefSeq" id="WP_354199883.1">
    <property type="nucleotide sequence ID" value="NZ_JBEPML010000040.1"/>
</dbReference>
<protein>
    <submittedName>
        <fullName evidence="3">Polar amino acid transport system substrate-binding protein</fullName>
    </submittedName>
</protein>
<reference evidence="3 4" key="1">
    <citation type="submission" date="2024-06" db="EMBL/GenBank/DDBJ databases">
        <title>Genomic Encyclopedia of Type Strains, Phase IV (KMG-IV): sequencing the most valuable type-strain genomes for metagenomic binning, comparative biology and taxonomic classification.</title>
        <authorList>
            <person name="Goeker M."/>
        </authorList>
    </citation>
    <scope>NUCLEOTIDE SEQUENCE [LARGE SCALE GENOMIC DNA]</scope>
    <source>
        <strain evidence="3 4">DSM 27865</strain>
    </source>
</reference>
<dbReference type="Pfam" id="PF00497">
    <property type="entry name" value="SBP_bac_3"/>
    <property type="match status" value="1"/>
</dbReference>
<dbReference type="Gene3D" id="3.40.190.10">
    <property type="entry name" value="Periplasmic binding protein-like II"/>
    <property type="match status" value="2"/>
</dbReference>
<sequence>MTSRLSPRRAMLARGLGVVLARGLAMVLGVAALGAAGQAAFAETAKDRILREGRIVVGIHNRAPWGYRDEATGEATGWHPDLLKAAFADLGVKEIDIRVTEFGALIPGLLAGRFDVVASGLSITPERCRQVAFGRPDLKELDAALVLPGNPKDIHGYQDIVDNPDIVMGAGRGSVVVRNALAAGVPNERMLLFPDIQSNVAALRAGRVDVSLLSLPTVLALLKDGSARDVERADPFVIADEQANYAAVAFRKQDEDLKALYDEKFTALKQDGTVAGLMKKYGFAEDATVPDTVTTELICGNGKDGAGE</sequence>
<organism evidence="3 4">
    <name type="scientific">Aquamicrobium terrae</name>
    <dbReference type="NCBI Taxonomy" id="1324945"/>
    <lineage>
        <taxon>Bacteria</taxon>
        <taxon>Pseudomonadati</taxon>
        <taxon>Pseudomonadota</taxon>
        <taxon>Alphaproteobacteria</taxon>
        <taxon>Hyphomicrobiales</taxon>
        <taxon>Phyllobacteriaceae</taxon>
        <taxon>Aquamicrobium</taxon>
    </lineage>
</organism>